<name>A0ABT6V2K1_9GAMM</name>
<proteinExistence type="predicted"/>
<organism evidence="3 4">
    <name type="scientific">Halomonas rhizosphaerae</name>
    <dbReference type="NCBI Taxonomy" id="3043296"/>
    <lineage>
        <taxon>Bacteria</taxon>
        <taxon>Pseudomonadati</taxon>
        <taxon>Pseudomonadota</taxon>
        <taxon>Gammaproteobacteria</taxon>
        <taxon>Oceanospirillales</taxon>
        <taxon>Halomonadaceae</taxon>
        <taxon>Halomonas</taxon>
    </lineage>
</organism>
<gene>
    <name evidence="3" type="ORF">QLQ83_15285</name>
</gene>
<protein>
    <submittedName>
        <fullName evidence="3">Uncharacterized protein</fullName>
    </submittedName>
</protein>
<feature type="region of interest" description="Disordered" evidence="1">
    <location>
        <begin position="100"/>
        <end position="141"/>
    </location>
</feature>
<dbReference type="RefSeq" id="WP_282736379.1">
    <property type="nucleotide sequence ID" value="NZ_JASCQP010000032.1"/>
</dbReference>
<evidence type="ECO:0000256" key="1">
    <source>
        <dbReference type="SAM" id="MobiDB-lite"/>
    </source>
</evidence>
<evidence type="ECO:0000313" key="4">
    <source>
        <dbReference type="Proteomes" id="UP001225957"/>
    </source>
</evidence>
<keyword evidence="4" id="KW-1185">Reference proteome</keyword>
<keyword evidence="2" id="KW-0472">Membrane</keyword>
<dbReference type="Proteomes" id="UP001225957">
    <property type="component" value="Unassembled WGS sequence"/>
</dbReference>
<dbReference type="EMBL" id="JASCQP010000032">
    <property type="protein sequence ID" value="MDI5892457.1"/>
    <property type="molecule type" value="Genomic_DNA"/>
</dbReference>
<keyword evidence="2" id="KW-1133">Transmembrane helix</keyword>
<accession>A0ABT6V2K1</accession>
<sequence length="141" mass="16530">MPDPHDPRRDSQQNAAWRAAREWQTRARQTRADGPLGGLKLLLTWLLFGAMMIVAMVLGLFFLLIGWAMMPFLRHRMKKQMEKMRADRAEDVDGSVHYRETRYREGRDAGGRYREQQVLEGDYEIKDGEVRDEARRDPGRP</sequence>
<comment type="caution">
    <text evidence="3">The sequence shown here is derived from an EMBL/GenBank/DDBJ whole genome shotgun (WGS) entry which is preliminary data.</text>
</comment>
<keyword evidence="2" id="KW-0812">Transmembrane</keyword>
<evidence type="ECO:0000256" key="2">
    <source>
        <dbReference type="SAM" id="Phobius"/>
    </source>
</evidence>
<reference evidence="3 4" key="1">
    <citation type="submission" date="2023-04" db="EMBL/GenBank/DDBJ databases">
        <title>Halomonas strains isolated from rhizosphere soil.</title>
        <authorList>
            <person name="Xu L."/>
            <person name="Sun J.-Q."/>
        </authorList>
    </citation>
    <scope>NUCLEOTIDE SEQUENCE [LARGE SCALE GENOMIC DNA]</scope>
    <source>
        <strain evidence="3 4">LR5S20</strain>
    </source>
</reference>
<feature type="transmembrane region" description="Helical" evidence="2">
    <location>
        <begin position="45"/>
        <end position="73"/>
    </location>
</feature>
<evidence type="ECO:0000313" key="3">
    <source>
        <dbReference type="EMBL" id="MDI5892457.1"/>
    </source>
</evidence>